<keyword evidence="1" id="KW-0732">Signal</keyword>
<accession>A0A8T9EKT1</accession>
<dbReference type="Gene3D" id="1.10.2080.10">
    <property type="entry name" value="Insect odorant-binding protein A10/Ejaculatory bulb-specific protein 3"/>
    <property type="match status" value="1"/>
</dbReference>
<dbReference type="PANTHER" id="PTHR11257">
    <property type="entry name" value="CHEMOSENSORY PROTEIN-RELATED"/>
    <property type="match status" value="1"/>
</dbReference>
<dbReference type="PANTHER" id="PTHR11257:SF13">
    <property type="entry name" value="GEO07322P1"/>
    <property type="match status" value="1"/>
</dbReference>
<dbReference type="AlphaFoldDB" id="A0A8T9EKT1"/>
<evidence type="ECO:0000313" key="2">
    <source>
        <dbReference type="EMBL" id="UNG39411.1"/>
    </source>
</evidence>
<proteinExistence type="evidence at transcript level"/>
<gene>
    <name evidence="2" type="primary">CSP17</name>
</gene>
<name>A0A8T9EKT1_APOCI</name>
<evidence type="ECO:0000256" key="1">
    <source>
        <dbReference type="SAM" id="SignalP"/>
    </source>
</evidence>
<dbReference type="InterPro" id="IPR005055">
    <property type="entry name" value="A10/PebIII"/>
</dbReference>
<dbReference type="EMBL" id="MW183327">
    <property type="protein sequence ID" value="UNG39411.1"/>
    <property type="molecule type" value="mRNA"/>
</dbReference>
<feature type="signal peptide" evidence="1">
    <location>
        <begin position="1"/>
        <end position="17"/>
    </location>
</feature>
<dbReference type="Pfam" id="PF03392">
    <property type="entry name" value="OS-D"/>
    <property type="match status" value="1"/>
</dbReference>
<dbReference type="PROSITE" id="PS51257">
    <property type="entry name" value="PROKAR_LIPOPROTEIN"/>
    <property type="match status" value="1"/>
</dbReference>
<protein>
    <submittedName>
        <fullName evidence="2">Chemosensory protein 17</fullName>
    </submittedName>
</protein>
<feature type="chain" id="PRO_5035940380" evidence="1">
    <location>
        <begin position="18"/>
        <end position="121"/>
    </location>
</feature>
<dbReference type="SUPFAM" id="SSF100910">
    <property type="entry name" value="Chemosensory protein Csp2"/>
    <property type="match status" value="1"/>
</dbReference>
<reference evidence="2" key="1">
    <citation type="submission" date="2020-10" db="EMBL/GenBank/DDBJ databases">
        <authorList>
            <person name="Chen L."/>
            <person name="Yang Q."/>
            <person name="Chang Z."/>
        </authorList>
    </citation>
    <scope>NUCLEOTIDE SEQUENCE</scope>
</reference>
<organism evidence="2">
    <name type="scientific">Apocheima cinerarius</name>
    <name type="common">Moth</name>
    <dbReference type="NCBI Taxonomy" id="706528"/>
    <lineage>
        <taxon>Eukaryota</taxon>
        <taxon>Metazoa</taxon>
        <taxon>Ecdysozoa</taxon>
        <taxon>Arthropoda</taxon>
        <taxon>Hexapoda</taxon>
        <taxon>Insecta</taxon>
        <taxon>Pterygota</taxon>
        <taxon>Neoptera</taxon>
        <taxon>Endopterygota</taxon>
        <taxon>Lepidoptera</taxon>
        <taxon>Glossata</taxon>
        <taxon>Ditrysia</taxon>
        <taxon>Geometroidea</taxon>
        <taxon>Geometridae</taxon>
        <taxon>Ennominae</taxon>
        <taxon>Apocheima</taxon>
    </lineage>
</organism>
<sequence>MKSFCIVALAFVAACAADDTYTSDAGLSIDVLVKDKKQVKEILDCFTAKSDCSPQAAALKDDLPDALGTACSKCTPQQKRGTRLFFEAVKKYYIADFEGLQKKFDPDNKLFPALEAAIASY</sequence>
<dbReference type="InterPro" id="IPR036682">
    <property type="entry name" value="OS_D_A10/PebIII_sf"/>
</dbReference>